<dbReference type="Proteomes" id="UP000606991">
    <property type="component" value="Unassembled WGS sequence"/>
</dbReference>
<evidence type="ECO:0000256" key="4">
    <source>
        <dbReference type="ARBA" id="ARBA00023163"/>
    </source>
</evidence>
<reference evidence="6 7" key="1">
    <citation type="submission" date="2020-10" db="EMBL/GenBank/DDBJ databases">
        <title>Ca. Dormibacterota MAGs.</title>
        <authorList>
            <person name="Montgomery K."/>
        </authorList>
    </citation>
    <scope>NUCLEOTIDE SEQUENCE [LARGE SCALE GENOMIC DNA]</scope>
    <source>
        <strain evidence="6">SC8812_S17_18</strain>
    </source>
</reference>
<name>A0A934JYW7_9BACT</name>
<dbReference type="RefSeq" id="WP_337310015.1">
    <property type="nucleotide sequence ID" value="NZ_JAEKNS010000052.1"/>
</dbReference>
<accession>A0A934JYW7</accession>
<dbReference type="PROSITE" id="PS50931">
    <property type="entry name" value="HTH_LYSR"/>
    <property type="match status" value="1"/>
</dbReference>
<gene>
    <name evidence="6" type="ORF">JF886_04465</name>
</gene>
<dbReference type="InterPro" id="IPR036390">
    <property type="entry name" value="WH_DNA-bd_sf"/>
</dbReference>
<dbReference type="SUPFAM" id="SSF46785">
    <property type="entry name" value="Winged helix' DNA-binding domain"/>
    <property type="match status" value="1"/>
</dbReference>
<evidence type="ECO:0000259" key="5">
    <source>
        <dbReference type="PROSITE" id="PS50931"/>
    </source>
</evidence>
<evidence type="ECO:0000256" key="1">
    <source>
        <dbReference type="ARBA" id="ARBA00009437"/>
    </source>
</evidence>
<proteinExistence type="inferred from homology"/>
<dbReference type="SUPFAM" id="SSF53850">
    <property type="entry name" value="Periplasmic binding protein-like II"/>
    <property type="match status" value="1"/>
</dbReference>
<sequence>MTTRLERSLTLRQLRIFTSVVDNRSFTRAARELSLTQPAVTHQMQALARAVGYPLLDPARRAPELTAIGRALYERAARILASVGDAEHAIGDLAGLRAGTVRVAGDTTVGVYVLPDALAAFHHRHPKVELSLDVVNRSRVHELLVDGSADLGVVGRLWDDGLLEAEPFLDNQLMCFSAPTHPLVEREPLQPLDLLDGPLLLRERGSGTRESAELILAHAGVQAVSTMDMASNGALKRAVAGGLGVTVLSTHAVQLEVQLGLLRPLRVEGFPVQRRWHVMWVRDRSLSAAAEAFRAFLQASEWRSALSVQLGTD</sequence>
<evidence type="ECO:0000256" key="2">
    <source>
        <dbReference type="ARBA" id="ARBA00023015"/>
    </source>
</evidence>
<evidence type="ECO:0000313" key="6">
    <source>
        <dbReference type="EMBL" id="MBJ7594107.1"/>
    </source>
</evidence>
<dbReference type="Pfam" id="PF03466">
    <property type="entry name" value="LysR_substrate"/>
    <property type="match status" value="1"/>
</dbReference>
<dbReference type="Gene3D" id="3.40.190.290">
    <property type="match status" value="1"/>
</dbReference>
<dbReference type="GO" id="GO:0003700">
    <property type="term" value="F:DNA-binding transcription factor activity"/>
    <property type="evidence" value="ECO:0007669"/>
    <property type="project" value="InterPro"/>
</dbReference>
<keyword evidence="3" id="KW-0238">DNA-binding</keyword>
<keyword evidence="4" id="KW-0804">Transcription</keyword>
<evidence type="ECO:0000313" key="7">
    <source>
        <dbReference type="Proteomes" id="UP000606991"/>
    </source>
</evidence>
<comment type="similarity">
    <text evidence="1">Belongs to the LysR transcriptional regulatory family.</text>
</comment>
<keyword evidence="2" id="KW-0805">Transcription regulation</keyword>
<dbReference type="PRINTS" id="PR00039">
    <property type="entry name" value="HTHLYSR"/>
</dbReference>
<dbReference type="Pfam" id="PF00126">
    <property type="entry name" value="HTH_1"/>
    <property type="match status" value="1"/>
</dbReference>
<comment type="caution">
    <text evidence="6">The sequence shown here is derived from an EMBL/GenBank/DDBJ whole genome shotgun (WGS) entry which is preliminary data.</text>
</comment>
<protein>
    <submittedName>
        <fullName evidence="6">LysR family transcriptional regulator</fullName>
    </submittedName>
</protein>
<dbReference type="Gene3D" id="1.10.10.10">
    <property type="entry name" value="Winged helix-like DNA-binding domain superfamily/Winged helix DNA-binding domain"/>
    <property type="match status" value="1"/>
</dbReference>
<organism evidence="6 7">
    <name type="scientific">Candidatus Aeolococcus gillhamiae</name>
    <dbReference type="NCBI Taxonomy" id="3127015"/>
    <lineage>
        <taxon>Bacteria</taxon>
        <taxon>Bacillati</taxon>
        <taxon>Candidatus Dormiibacterota</taxon>
        <taxon>Candidatus Dormibacteria</taxon>
        <taxon>Candidatus Aeolococcales</taxon>
        <taxon>Candidatus Aeolococcaceae</taxon>
        <taxon>Candidatus Aeolococcus</taxon>
    </lineage>
</organism>
<dbReference type="PANTHER" id="PTHR30126">
    <property type="entry name" value="HTH-TYPE TRANSCRIPTIONAL REGULATOR"/>
    <property type="match status" value="1"/>
</dbReference>
<dbReference type="EMBL" id="JAEKNS010000052">
    <property type="protein sequence ID" value="MBJ7594107.1"/>
    <property type="molecule type" value="Genomic_DNA"/>
</dbReference>
<dbReference type="InterPro" id="IPR036388">
    <property type="entry name" value="WH-like_DNA-bd_sf"/>
</dbReference>
<evidence type="ECO:0000256" key="3">
    <source>
        <dbReference type="ARBA" id="ARBA00023125"/>
    </source>
</evidence>
<dbReference type="InterPro" id="IPR005119">
    <property type="entry name" value="LysR_subst-bd"/>
</dbReference>
<dbReference type="AlphaFoldDB" id="A0A934JYW7"/>
<dbReference type="GO" id="GO:0000976">
    <property type="term" value="F:transcription cis-regulatory region binding"/>
    <property type="evidence" value="ECO:0007669"/>
    <property type="project" value="TreeGrafter"/>
</dbReference>
<feature type="domain" description="HTH lysR-type" evidence="5">
    <location>
        <begin position="9"/>
        <end position="66"/>
    </location>
</feature>
<dbReference type="InterPro" id="IPR000847">
    <property type="entry name" value="LysR_HTH_N"/>
</dbReference>
<dbReference type="PANTHER" id="PTHR30126:SF40">
    <property type="entry name" value="HTH-TYPE TRANSCRIPTIONAL REGULATOR GLTR"/>
    <property type="match status" value="1"/>
</dbReference>